<proteinExistence type="predicted"/>
<evidence type="ECO:0008006" key="6">
    <source>
        <dbReference type="Google" id="ProtNLM"/>
    </source>
</evidence>
<evidence type="ECO:0000256" key="2">
    <source>
        <dbReference type="ARBA" id="ARBA00022737"/>
    </source>
</evidence>
<feature type="compositionally biased region" description="Low complexity" evidence="4">
    <location>
        <begin position="452"/>
        <end position="469"/>
    </location>
</feature>
<dbReference type="Gene3D" id="2.130.10.10">
    <property type="entry name" value="YVTN repeat-like/Quinoprotein amine dehydrogenase"/>
    <property type="match status" value="3"/>
</dbReference>
<dbReference type="InterPro" id="IPR001680">
    <property type="entry name" value="WD40_rpt"/>
</dbReference>
<dbReference type="PANTHER" id="PTHR19857">
    <property type="entry name" value="MITOCHONDRIAL DIVISION PROTEIN 1-RELATED"/>
    <property type="match status" value="1"/>
</dbReference>
<feature type="region of interest" description="Disordered" evidence="4">
    <location>
        <begin position="1"/>
        <end position="24"/>
    </location>
</feature>
<feature type="repeat" description="WD" evidence="3">
    <location>
        <begin position="260"/>
        <end position="301"/>
    </location>
</feature>
<dbReference type="InterPro" id="IPR051179">
    <property type="entry name" value="WD_repeat_multifunction"/>
</dbReference>
<evidence type="ECO:0000256" key="3">
    <source>
        <dbReference type="PROSITE-ProRule" id="PRU00221"/>
    </source>
</evidence>
<evidence type="ECO:0000313" key="5">
    <source>
        <dbReference type="EMBL" id="CAE4601706.1"/>
    </source>
</evidence>
<name>A0A7S4VBT6_9DINO</name>
<keyword evidence="2" id="KW-0677">Repeat</keyword>
<dbReference type="EMBL" id="HBNR01042221">
    <property type="protein sequence ID" value="CAE4601706.1"/>
    <property type="molecule type" value="Transcribed_RNA"/>
</dbReference>
<feature type="repeat" description="WD" evidence="3">
    <location>
        <begin position="217"/>
        <end position="249"/>
    </location>
</feature>
<sequence>MESSEHDQDMQVADWEGGDDMDEEFRNGDCVELEFDSGDDAPVDSDGDDGICDENPGEEIGVIDESAIYSDEEAQPVVDDSLSSVAHKESVLSVAVNPVDWRSLATGGQDDVAVLWTLEEHAAGLRCVERCRLEGHSDSVVQVAFSHDGAFVATGSYDGSVRVWAAANGALVHSLEGPSKEVEWILWHPKGHAILAGSTDAMAWMWWAPTGKLMQIFAGHAQSVTCGCWGLGGKVICTGSEDRGVIVWNPRAGAPQQHMRQVHGSAVISICSHPEAPIVVTGSEDATVKVLQMETGKELACLTGHLDSVESVGFNAPSPGGLLLLATASMDGKVFVWDGKTFDLRCTLADHFERGGIVRFRWLPAPQACWLCTCATDQTLRLFNALSGACARTFRGHADTVLDLDLALGPTQAGSAQRLYVVSGSDDKSCKVFATTLVAGGEAPRADGGGAAPAADGAAAPAAAAAAGPMTPPPGAALPTAAVAASPQAPGAPTADRSPGALPV</sequence>
<organism evidence="5">
    <name type="scientific">Alexandrium monilatum</name>
    <dbReference type="NCBI Taxonomy" id="311494"/>
    <lineage>
        <taxon>Eukaryota</taxon>
        <taxon>Sar</taxon>
        <taxon>Alveolata</taxon>
        <taxon>Dinophyceae</taxon>
        <taxon>Gonyaulacales</taxon>
        <taxon>Pyrocystaceae</taxon>
        <taxon>Alexandrium</taxon>
    </lineage>
</organism>
<dbReference type="SUPFAM" id="SSF50978">
    <property type="entry name" value="WD40 repeat-like"/>
    <property type="match status" value="1"/>
</dbReference>
<gene>
    <name evidence="5" type="ORF">AMON00008_LOCUS29350</name>
</gene>
<feature type="repeat" description="WD" evidence="3">
    <location>
        <begin position="302"/>
        <end position="338"/>
    </location>
</feature>
<dbReference type="InterPro" id="IPR036322">
    <property type="entry name" value="WD40_repeat_dom_sf"/>
</dbReference>
<protein>
    <recommendedName>
        <fullName evidence="6">Anaphase-promoting complex subunit 4 WD40 domain-containing protein</fullName>
    </recommendedName>
</protein>
<dbReference type="PROSITE" id="PS50082">
    <property type="entry name" value="WD_REPEATS_2"/>
    <property type="match status" value="4"/>
</dbReference>
<reference evidence="5" key="1">
    <citation type="submission" date="2021-01" db="EMBL/GenBank/DDBJ databases">
        <authorList>
            <person name="Corre E."/>
            <person name="Pelletier E."/>
            <person name="Niang G."/>
            <person name="Scheremetjew M."/>
            <person name="Finn R."/>
            <person name="Kale V."/>
            <person name="Holt S."/>
            <person name="Cochrane G."/>
            <person name="Meng A."/>
            <person name="Brown T."/>
            <person name="Cohen L."/>
        </authorList>
    </citation>
    <scope>NUCLEOTIDE SEQUENCE</scope>
    <source>
        <strain evidence="5">CCMP3105</strain>
    </source>
</reference>
<feature type="region of interest" description="Disordered" evidence="4">
    <location>
        <begin position="444"/>
        <end position="504"/>
    </location>
</feature>
<dbReference type="InterPro" id="IPR015943">
    <property type="entry name" value="WD40/YVTN_repeat-like_dom_sf"/>
</dbReference>
<dbReference type="Pfam" id="PF00400">
    <property type="entry name" value="WD40"/>
    <property type="match status" value="6"/>
</dbReference>
<evidence type="ECO:0000256" key="1">
    <source>
        <dbReference type="ARBA" id="ARBA00022574"/>
    </source>
</evidence>
<accession>A0A7S4VBT6</accession>
<dbReference type="SMART" id="SM00320">
    <property type="entry name" value="WD40"/>
    <property type="match status" value="8"/>
</dbReference>
<dbReference type="PROSITE" id="PS50294">
    <property type="entry name" value="WD_REPEATS_REGION"/>
    <property type="match status" value="1"/>
</dbReference>
<feature type="repeat" description="WD" evidence="3">
    <location>
        <begin position="133"/>
        <end position="174"/>
    </location>
</feature>
<keyword evidence="1 3" id="KW-0853">WD repeat</keyword>
<evidence type="ECO:0000256" key="4">
    <source>
        <dbReference type="SAM" id="MobiDB-lite"/>
    </source>
</evidence>
<dbReference type="CDD" id="cd00200">
    <property type="entry name" value="WD40"/>
    <property type="match status" value="1"/>
</dbReference>
<feature type="compositionally biased region" description="Low complexity" evidence="4">
    <location>
        <begin position="477"/>
        <end position="493"/>
    </location>
</feature>
<dbReference type="PANTHER" id="PTHR19857:SF8">
    <property type="entry name" value="ANGIO-ASSOCIATED MIGRATORY CELL PROTEIN"/>
    <property type="match status" value="1"/>
</dbReference>
<dbReference type="AlphaFoldDB" id="A0A7S4VBT6"/>